<dbReference type="AlphaFoldDB" id="D0W2F8"/>
<evidence type="ECO:0000313" key="1">
    <source>
        <dbReference type="EMBL" id="EEZ72006.1"/>
    </source>
</evidence>
<organism evidence="1 2">
    <name type="scientific">Neisseria cinerea ATCC 14685</name>
    <dbReference type="NCBI Taxonomy" id="546262"/>
    <lineage>
        <taxon>Bacteria</taxon>
        <taxon>Pseudomonadati</taxon>
        <taxon>Pseudomonadota</taxon>
        <taxon>Betaproteobacteria</taxon>
        <taxon>Neisseriales</taxon>
        <taxon>Neisseriaceae</taxon>
        <taxon>Neisseria</taxon>
    </lineage>
</organism>
<gene>
    <name evidence="1" type="ORF">NEICINOT_03842</name>
</gene>
<accession>D0W2F8</accession>
<proteinExistence type="predicted"/>
<protein>
    <submittedName>
        <fullName evidence="1">Uncharacterized protein</fullName>
    </submittedName>
</protein>
<name>D0W2F8_NEICI</name>
<comment type="caution">
    <text evidence="1">The sequence shown here is derived from an EMBL/GenBank/DDBJ whole genome shotgun (WGS) entry which is preliminary data.</text>
</comment>
<dbReference type="STRING" id="546262.NEICINOT_03842"/>
<dbReference type="Proteomes" id="UP000003294">
    <property type="component" value="Unassembled WGS sequence"/>
</dbReference>
<dbReference type="EMBL" id="ACDY02000004">
    <property type="protein sequence ID" value="EEZ72006.1"/>
    <property type="molecule type" value="Genomic_DNA"/>
</dbReference>
<reference evidence="1 2" key="1">
    <citation type="submission" date="2009-10" db="EMBL/GenBank/DDBJ databases">
        <authorList>
            <person name="Weinstock G."/>
            <person name="Sodergren E."/>
            <person name="Clifton S."/>
            <person name="Fulton L."/>
            <person name="Fulton B."/>
            <person name="Courtney L."/>
            <person name="Fronick C."/>
            <person name="Harrison M."/>
            <person name="Strong C."/>
            <person name="Farmer C."/>
            <person name="Delahaunty K."/>
            <person name="Markovic C."/>
            <person name="Hall O."/>
            <person name="Minx P."/>
            <person name="Tomlinson C."/>
            <person name="Mitreva M."/>
            <person name="Nelson J."/>
            <person name="Hou S."/>
            <person name="Wollam A."/>
            <person name="Pepin K.H."/>
            <person name="Johnson M."/>
            <person name="Bhonagiri V."/>
            <person name="Nash W.E."/>
            <person name="Warren W."/>
            <person name="Chinwalla A."/>
            <person name="Mardis E.R."/>
            <person name="Wilson R.K."/>
        </authorList>
    </citation>
    <scope>NUCLEOTIDE SEQUENCE [LARGE SCALE GENOMIC DNA]</scope>
    <source>
        <strain evidence="1 2">ATCC 14685</strain>
    </source>
</reference>
<sequence>MCGQNDRFDGMYFKAYRKDGQFSDGIRTVSVVKMPCPFSGLFTEVKNVIF</sequence>
<evidence type="ECO:0000313" key="2">
    <source>
        <dbReference type="Proteomes" id="UP000003294"/>
    </source>
</evidence>